<dbReference type="PANTHER" id="PTHR39201:SF1">
    <property type="entry name" value="FLAVODOXIN-LIKE DOMAIN-CONTAINING PROTEIN"/>
    <property type="match status" value="1"/>
</dbReference>
<feature type="signal peptide" evidence="2">
    <location>
        <begin position="1"/>
        <end position="21"/>
    </location>
</feature>
<dbReference type="EMBL" id="AFFY01000074">
    <property type="protein sequence ID" value="EHG98616.1"/>
    <property type="molecule type" value="Genomic_DNA"/>
</dbReference>
<reference evidence="4 5" key="1">
    <citation type="submission" date="2011-03" db="EMBL/GenBank/DDBJ databases">
        <authorList>
            <person name="Weinstock G."/>
            <person name="Sodergren E."/>
            <person name="Clifton S."/>
            <person name="Fulton L."/>
            <person name="Fulton B."/>
            <person name="Courtney L."/>
            <person name="Fronick C."/>
            <person name="Harrison M."/>
            <person name="Strong C."/>
            <person name="Farmer C."/>
            <person name="Delahaunty K."/>
            <person name="Markovic C."/>
            <person name="Hall O."/>
            <person name="Minx P."/>
            <person name="Tomlinson C."/>
            <person name="Mitreva M."/>
            <person name="Hou S."/>
            <person name="Chen J."/>
            <person name="Wollam A."/>
            <person name="Pepin K.H."/>
            <person name="Johnson M."/>
            <person name="Bhonagiri V."/>
            <person name="Zhang X."/>
            <person name="Suruliraj S."/>
            <person name="Warren W."/>
            <person name="Chinwalla A."/>
            <person name="Mardis E.R."/>
            <person name="Wilson R.K."/>
        </authorList>
    </citation>
    <scope>NUCLEOTIDE SEQUENCE [LARGE SCALE GENOMIC DNA]</scope>
    <source>
        <strain evidence="4 5">YIT 11840</strain>
    </source>
</reference>
<proteinExistence type="predicted"/>
<evidence type="ECO:0000256" key="2">
    <source>
        <dbReference type="SAM" id="SignalP"/>
    </source>
</evidence>
<dbReference type="eggNOG" id="COG0716">
    <property type="taxonomic scope" value="Bacteria"/>
</dbReference>
<dbReference type="AlphaFoldDB" id="G5SWF1"/>
<comment type="caution">
    <text evidence="4">The sequence shown here is derived from an EMBL/GenBank/DDBJ whole genome shotgun (WGS) entry which is preliminary data.</text>
</comment>
<dbReference type="InterPro" id="IPR008254">
    <property type="entry name" value="Flavodoxin/NO_synth"/>
</dbReference>
<protein>
    <recommendedName>
        <fullName evidence="3">Flavodoxin-like domain-containing protein</fullName>
    </recommendedName>
</protein>
<sequence length="229" mass="25495">MKKYLIFLMMAAAIAMFGACSPEDENEPEMPGIETPETPDEEEPGDQEEPDNPDNPDDPNNPGENPDTPESDSKILVAYFSWGGTTQRMAQEIASQTGADLFRIEPTVPYPTDYTECTEVALAERDNDARPAIADNVENWEQYDVIFIGSPVWWHTAPMIIATFAESYDFSGKTVVPFCTYSATYRDETLARIVELTPDAEHLTGEGLTSGRINEQNISSWLKEIGLIE</sequence>
<dbReference type="HOGENOM" id="CLU_068890_0_1_10"/>
<dbReference type="Proteomes" id="UP000003598">
    <property type="component" value="Unassembled WGS sequence"/>
</dbReference>
<evidence type="ECO:0000259" key="3">
    <source>
        <dbReference type="PROSITE" id="PS50902"/>
    </source>
</evidence>
<keyword evidence="5" id="KW-1185">Reference proteome</keyword>
<dbReference type="PANTHER" id="PTHR39201">
    <property type="entry name" value="EXPORTED PROTEIN-RELATED"/>
    <property type="match status" value="1"/>
</dbReference>
<dbReference type="Gene3D" id="3.40.50.360">
    <property type="match status" value="1"/>
</dbReference>
<evidence type="ECO:0000313" key="5">
    <source>
        <dbReference type="Proteomes" id="UP000003598"/>
    </source>
</evidence>
<evidence type="ECO:0000256" key="1">
    <source>
        <dbReference type="SAM" id="MobiDB-lite"/>
    </source>
</evidence>
<feature type="compositionally biased region" description="Acidic residues" evidence="1">
    <location>
        <begin position="37"/>
        <end position="57"/>
    </location>
</feature>
<dbReference type="SUPFAM" id="SSF52218">
    <property type="entry name" value="Flavoproteins"/>
    <property type="match status" value="1"/>
</dbReference>
<feature type="chain" id="PRO_5003484371" description="Flavodoxin-like domain-containing protein" evidence="2">
    <location>
        <begin position="22"/>
        <end position="229"/>
    </location>
</feature>
<dbReference type="PROSITE" id="PS51257">
    <property type="entry name" value="PROKAR_LIPOPROTEIN"/>
    <property type="match status" value="1"/>
</dbReference>
<dbReference type="Pfam" id="PF12682">
    <property type="entry name" value="Flavodoxin_4"/>
    <property type="match status" value="1"/>
</dbReference>
<dbReference type="GeneID" id="93558891"/>
<keyword evidence="2" id="KW-0732">Signal</keyword>
<feature type="compositionally biased region" description="Low complexity" evidence="1">
    <location>
        <begin position="58"/>
        <end position="68"/>
    </location>
</feature>
<dbReference type="PATRIC" id="fig|762968.3.peg.3272"/>
<dbReference type="STRING" id="762968.HMPREF9441_03724"/>
<dbReference type="OrthoDB" id="9806505at2"/>
<dbReference type="PROSITE" id="PS50902">
    <property type="entry name" value="FLAVODOXIN_LIKE"/>
    <property type="match status" value="1"/>
</dbReference>
<organism evidence="4 5">
    <name type="scientific">Paraprevotella clara YIT 11840</name>
    <dbReference type="NCBI Taxonomy" id="762968"/>
    <lineage>
        <taxon>Bacteria</taxon>
        <taxon>Pseudomonadati</taxon>
        <taxon>Bacteroidota</taxon>
        <taxon>Bacteroidia</taxon>
        <taxon>Bacteroidales</taxon>
        <taxon>Prevotellaceae</taxon>
        <taxon>Paraprevotella</taxon>
    </lineage>
</organism>
<dbReference type="RefSeq" id="WP_008622939.1">
    <property type="nucleotide sequence ID" value="NZ_JH376642.1"/>
</dbReference>
<name>G5SWF1_9BACT</name>
<evidence type="ECO:0000313" key="4">
    <source>
        <dbReference type="EMBL" id="EHG98616.1"/>
    </source>
</evidence>
<accession>G5SWF1</accession>
<gene>
    <name evidence="4" type="ORF">HMPREF9441_03724</name>
</gene>
<dbReference type="InterPro" id="IPR029039">
    <property type="entry name" value="Flavoprotein-like_sf"/>
</dbReference>
<feature type="domain" description="Flavodoxin-like" evidence="3">
    <location>
        <begin position="75"/>
        <end position="226"/>
    </location>
</feature>
<feature type="region of interest" description="Disordered" evidence="1">
    <location>
        <begin position="21"/>
        <end position="72"/>
    </location>
</feature>
<dbReference type="GO" id="GO:0010181">
    <property type="term" value="F:FMN binding"/>
    <property type="evidence" value="ECO:0007669"/>
    <property type="project" value="InterPro"/>
</dbReference>